<keyword evidence="3" id="KW-1185">Reference proteome</keyword>
<evidence type="ECO:0000313" key="3">
    <source>
        <dbReference type="Proteomes" id="UP000264589"/>
    </source>
</evidence>
<dbReference type="EMBL" id="QUQO01000001">
    <property type="protein sequence ID" value="RFB05237.1"/>
    <property type="molecule type" value="Genomic_DNA"/>
</dbReference>
<keyword evidence="1" id="KW-0812">Transmembrane</keyword>
<organism evidence="2 3">
    <name type="scientific">Parvularcula marina</name>
    <dbReference type="NCBI Taxonomy" id="2292771"/>
    <lineage>
        <taxon>Bacteria</taxon>
        <taxon>Pseudomonadati</taxon>
        <taxon>Pseudomonadota</taxon>
        <taxon>Alphaproteobacteria</taxon>
        <taxon>Parvularculales</taxon>
        <taxon>Parvularculaceae</taxon>
        <taxon>Parvularcula</taxon>
    </lineage>
</organism>
<proteinExistence type="predicted"/>
<gene>
    <name evidence="2" type="ORF">DX908_08195</name>
</gene>
<dbReference type="InParanoid" id="A0A371RIF5"/>
<name>A0A371RIF5_9PROT</name>
<dbReference type="Proteomes" id="UP000264589">
    <property type="component" value="Unassembled WGS sequence"/>
</dbReference>
<dbReference type="RefSeq" id="WP_116391869.1">
    <property type="nucleotide sequence ID" value="NZ_QUQO01000001.1"/>
</dbReference>
<sequence>MALLLYFVFVAVAIGGVALLLNRLGKGREAEFSIEEARAHFLKAHPGETPEEERVFKGGVLLGLGAHRVAIIRPMGMFPLVRILARSEVSAVEALPGSLRIRTKDFADPQIKLGTDNAAVLRAWLEERLG</sequence>
<reference evidence="2 3" key="1">
    <citation type="submission" date="2018-08" db="EMBL/GenBank/DDBJ databases">
        <title>Parvularcula sp. SM1705, isolated from surface water of the South Sea China.</title>
        <authorList>
            <person name="Sun L."/>
        </authorList>
    </citation>
    <scope>NUCLEOTIDE SEQUENCE [LARGE SCALE GENOMIC DNA]</scope>
    <source>
        <strain evidence="2 3">SM1705</strain>
    </source>
</reference>
<keyword evidence="1" id="KW-0472">Membrane</keyword>
<feature type="transmembrane region" description="Helical" evidence="1">
    <location>
        <begin position="6"/>
        <end position="24"/>
    </location>
</feature>
<keyword evidence="1" id="KW-1133">Transmembrane helix</keyword>
<comment type="caution">
    <text evidence="2">The sequence shown here is derived from an EMBL/GenBank/DDBJ whole genome shotgun (WGS) entry which is preliminary data.</text>
</comment>
<evidence type="ECO:0000313" key="2">
    <source>
        <dbReference type="EMBL" id="RFB05237.1"/>
    </source>
</evidence>
<protein>
    <submittedName>
        <fullName evidence="2">Uncharacterized protein</fullName>
    </submittedName>
</protein>
<accession>A0A371RIF5</accession>
<dbReference type="AlphaFoldDB" id="A0A371RIF5"/>
<evidence type="ECO:0000256" key="1">
    <source>
        <dbReference type="SAM" id="Phobius"/>
    </source>
</evidence>